<proteinExistence type="predicted"/>
<dbReference type="Proteomes" id="UP000663836">
    <property type="component" value="Unassembled WGS sequence"/>
</dbReference>
<evidence type="ECO:0000313" key="1">
    <source>
        <dbReference type="EMBL" id="CAF4386575.1"/>
    </source>
</evidence>
<name>A0A820NBH9_9BILA</name>
<dbReference type="EMBL" id="CAJOBD010062178">
    <property type="protein sequence ID" value="CAF4386575.1"/>
    <property type="molecule type" value="Genomic_DNA"/>
</dbReference>
<feature type="non-terminal residue" evidence="1">
    <location>
        <position position="1"/>
    </location>
</feature>
<organism evidence="1 2">
    <name type="scientific">Rotaria sordida</name>
    <dbReference type="NCBI Taxonomy" id="392033"/>
    <lineage>
        <taxon>Eukaryota</taxon>
        <taxon>Metazoa</taxon>
        <taxon>Spiralia</taxon>
        <taxon>Gnathifera</taxon>
        <taxon>Rotifera</taxon>
        <taxon>Eurotatoria</taxon>
        <taxon>Bdelloidea</taxon>
        <taxon>Philodinida</taxon>
        <taxon>Philodinidae</taxon>
        <taxon>Rotaria</taxon>
    </lineage>
</organism>
<protein>
    <submittedName>
        <fullName evidence="1">Uncharacterized protein</fullName>
    </submittedName>
</protein>
<dbReference type="AlphaFoldDB" id="A0A820NBH9"/>
<evidence type="ECO:0000313" key="2">
    <source>
        <dbReference type="Proteomes" id="UP000663836"/>
    </source>
</evidence>
<sequence>SLVTLSFSDIFNCIDDADDDDVNDSTGDAGVVEQKYELITNHFKPNKGFVWPYKERKVVKNGKSIVQKRYLK</sequence>
<accession>A0A820NBH9</accession>
<comment type="caution">
    <text evidence="1">The sequence shown here is derived from an EMBL/GenBank/DDBJ whole genome shotgun (WGS) entry which is preliminary data.</text>
</comment>
<gene>
    <name evidence="1" type="ORF">JBS370_LOCUS43022</name>
</gene>
<reference evidence="1" key="1">
    <citation type="submission" date="2021-02" db="EMBL/GenBank/DDBJ databases">
        <authorList>
            <person name="Nowell W R."/>
        </authorList>
    </citation>
    <scope>NUCLEOTIDE SEQUENCE</scope>
</reference>